<gene>
    <name evidence="1" type="ORF">E5357_11730</name>
</gene>
<evidence type="ECO:0000313" key="2">
    <source>
        <dbReference type="Proteomes" id="UP000307720"/>
    </source>
</evidence>
<accession>A0AC61QYU7</accession>
<name>A0AC61QYU7_9FIRM</name>
<dbReference type="EMBL" id="SRZB01000027">
    <property type="protein sequence ID" value="TGX97727.1"/>
    <property type="molecule type" value="Genomic_DNA"/>
</dbReference>
<sequence>MANILVNSLKRLYAAGRVTKEQIAERAEKGTITEADYQEITGEEYGE</sequence>
<proteinExistence type="predicted"/>
<comment type="caution">
    <text evidence="1">The sequence shown here is derived from an EMBL/GenBank/DDBJ whole genome shotgun (WGS) entry which is preliminary data.</text>
</comment>
<reference evidence="1" key="1">
    <citation type="submission" date="2019-04" db="EMBL/GenBank/DDBJ databases">
        <title>Microbes associate with the intestines of laboratory mice.</title>
        <authorList>
            <person name="Navarre W."/>
            <person name="Wong E."/>
            <person name="Huang K."/>
            <person name="Tropini C."/>
            <person name="Ng K."/>
            <person name="Yu B."/>
        </authorList>
    </citation>
    <scope>NUCLEOTIDE SEQUENCE</scope>
    <source>
        <strain evidence="1">NM72_1-8</strain>
    </source>
</reference>
<dbReference type="Proteomes" id="UP000307720">
    <property type="component" value="Unassembled WGS sequence"/>
</dbReference>
<keyword evidence="2" id="KW-1185">Reference proteome</keyword>
<evidence type="ECO:0000313" key="1">
    <source>
        <dbReference type="EMBL" id="TGX97727.1"/>
    </source>
</evidence>
<protein>
    <submittedName>
        <fullName evidence="1">XkdX family protein</fullName>
    </submittedName>
</protein>
<organism evidence="1 2">
    <name type="scientific">Hominisplanchenecus murintestinalis</name>
    <dbReference type="NCBI Taxonomy" id="2941517"/>
    <lineage>
        <taxon>Bacteria</taxon>
        <taxon>Bacillati</taxon>
        <taxon>Bacillota</taxon>
        <taxon>Clostridia</taxon>
        <taxon>Lachnospirales</taxon>
        <taxon>Lachnospiraceae</taxon>
        <taxon>Hominisplanchenecus</taxon>
    </lineage>
</organism>